<dbReference type="NCBIfam" id="TIGR00442">
    <property type="entry name" value="hisS"/>
    <property type="match status" value="1"/>
</dbReference>
<dbReference type="PANTHER" id="PTHR11476:SF7">
    <property type="entry name" value="HISTIDINE--TRNA LIGASE"/>
    <property type="match status" value="1"/>
</dbReference>
<dbReference type="InterPro" id="IPR006195">
    <property type="entry name" value="aa-tRNA-synth_II"/>
</dbReference>
<evidence type="ECO:0000256" key="1">
    <source>
        <dbReference type="ARBA" id="ARBA00008226"/>
    </source>
</evidence>
<dbReference type="SUPFAM" id="SSF52954">
    <property type="entry name" value="Class II aaRS ABD-related"/>
    <property type="match status" value="1"/>
</dbReference>
<comment type="similarity">
    <text evidence="1 8">Belongs to the class-II aminoacyl-tRNA synthetase family.</text>
</comment>
<dbReference type="EMBL" id="JBHPBY010000058">
    <property type="protein sequence ID" value="MFC1849765.1"/>
    <property type="molecule type" value="Genomic_DNA"/>
</dbReference>
<evidence type="ECO:0000256" key="5">
    <source>
        <dbReference type="ARBA" id="ARBA00022917"/>
    </source>
</evidence>
<comment type="subcellular location">
    <subcellularLocation>
        <location evidence="8">Cytoplasm</location>
    </subcellularLocation>
</comment>
<dbReference type="HAMAP" id="MF_00127">
    <property type="entry name" value="His_tRNA_synth"/>
    <property type="match status" value="1"/>
</dbReference>
<evidence type="ECO:0000313" key="11">
    <source>
        <dbReference type="Proteomes" id="UP001594351"/>
    </source>
</evidence>
<dbReference type="PIRSF" id="PIRSF001549">
    <property type="entry name" value="His-tRNA_synth"/>
    <property type="match status" value="1"/>
</dbReference>
<organism evidence="10 11">
    <name type="scientific">candidate division CSSED10-310 bacterium</name>
    <dbReference type="NCBI Taxonomy" id="2855610"/>
    <lineage>
        <taxon>Bacteria</taxon>
        <taxon>Bacteria division CSSED10-310</taxon>
    </lineage>
</organism>
<dbReference type="Pfam" id="PF13393">
    <property type="entry name" value="tRNA-synt_His"/>
    <property type="match status" value="1"/>
</dbReference>
<comment type="caution">
    <text evidence="10">The sequence shown here is derived from an EMBL/GenBank/DDBJ whole genome shotgun (WGS) entry which is preliminary data.</text>
</comment>
<name>A0ABV6YUB1_UNCC1</name>
<dbReference type="InterPro" id="IPR041715">
    <property type="entry name" value="HisRS-like_core"/>
</dbReference>
<comment type="subunit">
    <text evidence="8">Homodimer.</text>
</comment>
<dbReference type="InterPro" id="IPR015807">
    <property type="entry name" value="His-tRNA-ligase"/>
</dbReference>
<dbReference type="Pfam" id="PF03129">
    <property type="entry name" value="HGTP_anticodon"/>
    <property type="match status" value="1"/>
</dbReference>
<dbReference type="Proteomes" id="UP001594351">
    <property type="component" value="Unassembled WGS sequence"/>
</dbReference>
<keyword evidence="6 8" id="KW-0030">Aminoacyl-tRNA synthetase</keyword>
<keyword evidence="8" id="KW-0963">Cytoplasm</keyword>
<dbReference type="Gene3D" id="3.40.50.800">
    <property type="entry name" value="Anticodon-binding domain"/>
    <property type="match status" value="1"/>
</dbReference>
<dbReference type="CDD" id="cd00773">
    <property type="entry name" value="HisRS-like_core"/>
    <property type="match status" value="1"/>
</dbReference>
<dbReference type="SUPFAM" id="SSF55681">
    <property type="entry name" value="Class II aaRS and biotin synthetases"/>
    <property type="match status" value="1"/>
</dbReference>
<sequence length="443" mass="50090">MKKIEPKLPKGMRDLEPGDMIIRNRVLTLIKATFEKYGYEPLETPALEYWEILTGKYGQEAERLVYHLTDHGGRHLGLRYDLTVPLARYIASHQHLLKPFKRYQIQPVWRAEKPQKGRYREFYQCDVDAVGSASMIVDAELIALTVEIFDAIGFKNFETRVNNRKILQAMVQAAGIESGRSADVCQSLDKFEKIGWDQVESELLQKGYTRPQISVLGELRLFSGDNFTILSDVEKILGGIPVGDEGIQELREILECLAAMDVEQKHIKLRPTMTRGLDYYTGPIFETFLTDRTFSSLGGGGRYDGLVGIFSRETIPASGTSFGLDRIVAALHEIGQEQTGSTTTEILVVLFSTELKSEAISLVSRCRKAGFRSELYYEPVKLRKQFSYANQKGIPLVLLIGDVEAEEQAVQLKDMKNGVQETVPLQNLEERLSEKLKRGKERS</sequence>
<dbReference type="PROSITE" id="PS50862">
    <property type="entry name" value="AA_TRNA_LIGASE_II"/>
    <property type="match status" value="1"/>
</dbReference>
<dbReference type="GO" id="GO:0004821">
    <property type="term" value="F:histidine-tRNA ligase activity"/>
    <property type="evidence" value="ECO:0007669"/>
    <property type="project" value="UniProtKB-EC"/>
</dbReference>
<dbReference type="InterPro" id="IPR004154">
    <property type="entry name" value="Anticodon-bd"/>
</dbReference>
<evidence type="ECO:0000313" key="10">
    <source>
        <dbReference type="EMBL" id="MFC1849765.1"/>
    </source>
</evidence>
<keyword evidence="5 8" id="KW-0648">Protein biosynthesis</keyword>
<dbReference type="PANTHER" id="PTHR11476">
    <property type="entry name" value="HISTIDYL-TRNA SYNTHETASE"/>
    <property type="match status" value="1"/>
</dbReference>
<reference evidence="10 11" key="1">
    <citation type="submission" date="2024-09" db="EMBL/GenBank/DDBJ databases">
        <title>Laminarin stimulates single cell rates of sulfate reduction while oxygen inhibits transcriptomic activity in coastal marine sediment.</title>
        <authorList>
            <person name="Lindsay M."/>
            <person name="Orcutt B."/>
            <person name="Emerson D."/>
            <person name="Stepanauskas R."/>
            <person name="D'Angelo T."/>
        </authorList>
    </citation>
    <scope>NUCLEOTIDE SEQUENCE [LARGE SCALE GENOMIC DNA]</scope>
    <source>
        <strain evidence="10">SAG AM-311-K15</strain>
    </source>
</reference>
<dbReference type="InterPro" id="IPR033656">
    <property type="entry name" value="HisRS_anticodon"/>
</dbReference>
<evidence type="ECO:0000256" key="2">
    <source>
        <dbReference type="ARBA" id="ARBA00022598"/>
    </source>
</evidence>
<protein>
    <recommendedName>
        <fullName evidence="8">Histidine--tRNA ligase</fullName>
        <ecNumber evidence="8">6.1.1.21</ecNumber>
    </recommendedName>
    <alternativeName>
        <fullName evidence="8">Histidyl-tRNA synthetase</fullName>
        <shortName evidence="8">HisRS</shortName>
    </alternativeName>
</protein>
<accession>A0ABV6YUB1</accession>
<evidence type="ECO:0000256" key="7">
    <source>
        <dbReference type="ARBA" id="ARBA00047639"/>
    </source>
</evidence>
<dbReference type="InterPro" id="IPR045864">
    <property type="entry name" value="aa-tRNA-synth_II/BPL/LPL"/>
</dbReference>
<evidence type="ECO:0000256" key="8">
    <source>
        <dbReference type="HAMAP-Rule" id="MF_00127"/>
    </source>
</evidence>
<gene>
    <name evidence="8 10" type="primary">hisS</name>
    <name evidence="10" type="ORF">ACFL27_06110</name>
</gene>
<keyword evidence="4 8" id="KW-0067">ATP-binding</keyword>
<keyword evidence="3 8" id="KW-0547">Nucleotide-binding</keyword>
<proteinExistence type="inferred from homology"/>
<evidence type="ECO:0000259" key="9">
    <source>
        <dbReference type="PROSITE" id="PS50862"/>
    </source>
</evidence>
<dbReference type="InterPro" id="IPR036621">
    <property type="entry name" value="Anticodon-bd_dom_sf"/>
</dbReference>
<dbReference type="InterPro" id="IPR004516">
    <property type="entry name" value="HisRS/HisZ"/>
</dbReference>
<feature type="domain" description="Aminoacyl-transfer RNA synthetases class-II family profile" evidence="9">
    <location>
        <begin position="1"/>
        <end position="331"/>
    </location>
</feature>
<keyword evidence="2 8" id="KW-0436">Ligase</keyword>
<evidence type="ECO:0000256" key="4">
    <source>
        <dbReference type="ARBA" id="ARBA00022840"/>
    </source>
</evidence>
<dbReference type="EC" id="6.1.1.21" evidence="8"/>
<dbReference type="CDD" id="cd00859">
    <property type="entry name" value="HisRS_anticodon"/>
    <property type="match status" value="1"/>
</dbReference>
<evidence type="ECO:0000256" key="3">
    <source>
        <dbReference type="ARBA" id="ARBA00022741"/>
    </source>
</evidence>
<evidence type="ECO:0000256" key="6">
    <source>
        <dbReference type="ARBA" id="ARBA00023146"/>
    </source>
</evidence>
<comment type="catalytic activity">
    <reaction evidence="7 8">
        <text>tRNA(His) + L-histidine + ATP = L-histidyl-tRNA(His) + AMP + diphosphate + H(+)</text>
        <dbReference type="Rhea" id="RHEA:17313"/>
        <dbReference type="Rhea" id="RHEA-COMP:9665"/>
        <dbReference type="Rhea" id="RHEA-COMP:9689"/>
        <dbReference type="ChEBI" id="CHEBI:15378"/>
        <dbReference type="ChEBI" id="CHEBI:30616"/>
        <dbReference type="ChEBI" id="CHEBI:33019"/>
        <dbReference type="ChEBI" id="CHEBI:57595"/>
        <dbReference type="ChEBI" id="CHEBI:78442"/>
        <dbReference type="ChEBI" id="CHEBI:78527"/>
        <dbReference type="ChEBI" id="CHEBI:456215"/>
        <dbReference type="EC" id="6.1.1.21"/>
    </reaction>
</comment>
<dbReference type="Gene3D" id="3.30.930.10">
    <property type="entry name" value="Bira Bifunctional Protein, Domain 2"/>
    <property type="match status" value="1"/>
</dbReference>
<keyword evidence="11" id="KW-1185">Reference proteome</keyword>